<dbReference type="RefSeq" id="WP_332289176.1">
    <property type="nucleotide sequence ID" value="NZ_JAZIBG010000023.1"/>
</dbReference>
<dbReference type="Pfam" id="PF11745">
    <property type="entry name" value="DUF3304"/>
    <property type="match status" value="1"/>
</dbReference>
<sequence length="192" mass="21368">MDAEPRPSNPFERRSVKTTPARRLSIAVAVTALPGLLCACRPAPPDPDALIGVSITGINYTGEGVQDFFVDGAWGANLPSYGGGGKTSCCVMLPRAWRPGLAVSVKWTIGHYTRPYKLRKHIPVMEQRACCWSERSLEKTVPVQKYDRLEDIQIFFLPDDQIEAWVHHSLPVDPAHPSGRPYPRDPRPPEEE</sequence>
<evidence type="ECO:0000313" key="2">
    <source>
        <dbReference type="Proteomes" id="UP001336250"/>
    </source>
</evidence>
<gene>
    <name evidence="1" type="ORF">V4F39_09870</name>
</gene>
<dbReference type="EMBL" id="JAZIBG010000023">
    <property type="protein sequence ID" value="MEF7614214.1"/>
    <property type="molecule type" value="Genomic_DNA"/>
</dbReference>
<name>A0AAW9Q4D5_9BURK</name>
<proteinExistence type="predicted"/>
<dbReference type="Proteomes" id="UP001336250">
    <property type="component" value="Unassembled WGS sequence"/>
</dbReference>
<protein>
    <submittedName>
        <fullName evidence="1">DUF3304 domain-containing protein</fullName>
    </submittedName>
</protein>
<dbReference type="AlphaFoldDB" id="A0AAW9Q4D5"/>
<accession>A0AAW9Q4D5</accession>
<dbReference type="InterPro" id="IPR021733">
    <property type="entry name" value="DUF3304"/>
</dbReference>
<evidence type="ECO:0000313" key="1">
    <source>
        <dbReference type="EMBL" id="MEF7614214.1"/>
    </source>
</evidence>
<reference evidence="1 2" key="1">
    <citation type="submission" date="2024-02" db="EMBL/GenBank/DDBJ databases">
        <title>Genome sequence of Aquincola sp. MAHUQ-54.</title>
        <authorList>
            <person name="Huq M.A."/>
        </authorList>
    </citation>
    <scope>NUCLEOTIDE SEQUENCE [LARGE SCALE GENOMIC DNA]</scope>
    <source>
        <strain evidence="1 2">MAHUQ-54</strain>
    </source>
</reference>
<organism evidence="1 2">
    <name type="scientific">Aquincola agrisoli</name>
    <dbReference type="NCBI Taxonomy" id="3119538"/>
    <lineage>
        <taxon>Bacteria</taxon>
        <taxon>Pseudomonadati</taxon>
        <taxon>Pseudomonadota</taxon>
        <taxon>Betaproteobacteria</taxon>
        <taxon>Burkholderiales</taxon>
        <taxon>Sphaerotilaceae</taxon>
        <taxon>Aquincola</taxon>
    </lineage>
</organism>
<comment type="caution">
    <text evidence="1">The sequence shown here is derived from an EMBL/GenBank/DDBJ whole genome shotgun (WGS) entry which is preliminary data.</text>
</comment>
<keyword evidence="2" id="KW-1185">Reference proteome</keyword>